<dbReference type="EMBL" id="JAHKKG010000003">
    <property type="protein sequence ID" value="MBU2663835.1"/>
    <property type="molecule type" value="Genomic_DNA"/>
</dbReference>
<feature type="domain" description="HTH luxR-type" evidence="4">
    <location>
        <begin position="154"/>
        <end position="219"/>
    </location>
</feature>
<protein>
    <submittedName>
        <fullName evidence="5">LuxR C-terminal-related transcriptional regulator</fullName>
    </submittedName>
</protein>
<dbReference type="CDD" id="cd00130">
    <property type="entry name" value="PAS"/>
    <property type="match status" value="1"/>
</dbReference>
<dbReference type="Pfam" id="PF08448">
    <property type="entry name" value="PAS_4"/>
    <property type="match status" value="1"/>
</dbReference>
<name>A0ABS5YK36_9ACTN</name>
<dbReference type="Gene3D" id="1.10.10.10">
    <property type="entry name" value="Winged helix-like DNA-binding domain superfamily/Winged helix DNA-binding domain"/>
    <property type="match status" value="1"/>
</dbReference>
<reference evidence="5 6" key="1">
    <citation type="submission" date="2021-06" db="EMBL/GenBank/DDBJ databases">
        <title>Actinoplanes lichenicola sp. nov., and Actinoplanes ovalisporus sp. nov., isolated from lichen in Thailand.</title>
        <authorList>
            <person name="Saeng-In P."/>
            <person name="Kanchanasin P."/>
            <person name="Yuki M."/>
            <person name="Kudo T."/>
            <person name="Ohkuma M."/>
            <person name="Phongsopitanun W."/>
            <person name="Tanasupawat S."/>
        </authorList>
    </citation>
    <scope>NUCLEOTIDE SEQUENCE [LARGE SCALE GENOMIC DNA]</scope>
    <source>
        <strain evidence="5 6">NBRC 110975</strain>
    </source>
</reference>
<keyword evidence="3" id="KW-0804">Transcription</keyword>
<dbReference type="Gene3D" id="3.30.450.20">
    <property type="entry name" value="PAS domain"/>
    <property type="match status" value="1"/>
</dbReference>
<dbReference type="PANTHER" id="PTHR44688">
    <property type="entry name" value="DNA-BINDING TRANSCRIPTIONAL ACTIVATOR DEVR_DOSR"/>
    <property type="match status" value="1"/>
</dbReference>
<dbReference type="SUPFAM" id="SSF55785">
    <property type="entry name" value="PYP-like sensor domain (PAS domain)"/>
    <property type="match status" value="1"/>
</dbReference>
<dbReference type="Pfam" id="PF00196">
    <property type="entry name" value="GerE"/>
    <property type="match status" value="1"/>
</dbReference>
<dbReference type="InterPro" id="IPR000792">
    <property type="entry name" value="Tscrpt_reg_LuxR_C"/>
</dbReference>
<evidence type="ECO:0000256" key="1">
    <source>
        <dbReference type="ARBA" id="ARBA00023015"/>
    </source>
</evidence>
<keyword evidence="1" id="KW-0805">Transcription regulation</keyword>
<evidence type="ECO:0000256" key="3">
    <source>
        <dbReference type="ARBA" id="ARBA00023163"/>
    </source>
</evidence>
<dbReference type="SMART" id="SM00091">
    <property type="entry name" value="PAS"/>
    <property type="match status" value="1"/>
</dbReference>
<keyword evidence="6" id="KW-1185">Reference proteome</keyword>
<dbReference type="SMART" id="SM00421">
    <property type="entry name" value="HTH_LUXR"/>
    <property type="match status" value="1"/>
</dbReference>
<dbReference type="NCBIfam" id="TIGR00229">
    <property type="entry name" value="sensory_box"/>
    <property type="match status" value="1"/>
</dbReference>
<dbReference type="InterPro" id="IPR000014">
    <property type="entry name" value="PAS"/>
</dbReference>
<dbReference type="Proteomes" id="UP001519654">
    <property type="component" value="Unassembled WGS sequence"/>
</dbReference>
<evidence type="ECO:0000256" key="2">
    <source>
        <dbReference type="ARBA" id="ARBA00023125"/>
    </source>
</evidence>
<comment type="caution">
    <text evidence="5">The sequence shown here is derived from an EMBL/GenBank/DDBJ whole genome shotgun (WGS) entry which is preliminary data.</text>
</comment>
<dbReference type="RefSeq" id="WP_215785842.1">
    <property type="nucleotide sequence ID" value="NZ_JAHKKG010000003.1"/>
</dbReference>
<dbReference type="PROSITE" id="PS50043">
    <property type="entry name" value="HTH_LUXR_2"/>
    <property type="match status" value="1"/>
</dbReference>
<proteinExistence type="predicted"/>
<dbReference type="SUPFAM" id="SSF46894">
    <property type="entry name" value="C-terminal effector domain of the bipartite response regulators"/>
    <property type="match status" value="1"/>
</dbReference>
<evidence type="ECO:0000259" key="4">
    <source>
        <dbReference type="PROSITE" id="PS50043"/>
    </source>
</evidence>
<dbReference type="PANTHER" id="PTHR44688:SF16">
    <property type="entry name" value="DNA-BINDING TRANSCRIPTIONAL ACTIVATOR DEVR_DOSR"/>
    <property type="match status" value="1"/>
</dbReference>
<dbReference type="InterPro" id="IPR036388">
    <property type="entry name" value="WH-like_DNA-bd_sf"/>
</dbReference>
<sequence>MTVLDASQRPSTSPLDVLGYSSALLPAGSRSGELFRTLFERSGVGIAVLDGRCRIQQANVDLLSLLDRDAAEIEGLEFTSLLPTECRRRLLNSLDGLRTGRERRFGEHVQLYRPDGSVAEGHLTAVPLRVSGADPAAIMIVLVRARKPVAPEPVVASTKVLSEVDARILEGVAAGASTVQLAGQLFLSRQGVEYHVSAMLRRLKAPNRPALVSRAYKLGILTAGTWPPRADSQFIY</sequence>
<evidence type="ECO:0000313" key="5">
    <source>
        <dbReference type="EMBL" id="MBU2663835.1"/>
    </source>
</evidence>
<accession>A0ABS5YK36</accession>
<keyword evidence="2" id="KW-0238">DNA-binding</keyword>
<dbReference type="InterPro" id="IPR016032">
    <property type="entry name" value="Sig_transdc_resp-reg_C-effctor"/>
</dbReference>
<dbReference type="InterPro" id="IPR035965">
    <property type="entry name" value="PAS-like_dom_sf"/>
</dbReference>
<gene>
    <name evidence="5" type="ORF">KOI35_09975</name>
</gene>
<evidence type="ECO:0000313" key="6">
    <source>
        <dbReference type="Proteomes" id="UP001519654"/>
    </source>
</evidence>
<dbReference type="InterPro" id="IPR013656">
    <property type="entry name" value="PAS_4"/>
</dbReference>
<organism evidence="5 6">
    <name type="scientific">Paractinoplanes bogorensis</name>
    <dbReference type="NCBI Taxonomy" id="1610840"/>
    <lineage>
        <taxon>Bacteria</taxon>
        <taxon>Bacillati</taxon>
        <taxon>Actinomycetota</taxon>
        <taxon>Actinomycetes</taxon>
        <taxon>Micromonosporales</taxon>
        <taxon>Micromonosporaceae</taxon>
        <taxon>Paractinoplanes</taxon>
    </lineage>
</organism>